<evidence type="ECO:0000313" key="4">
    <source>
        <dbReference type="Proteomes" id="UP000001072"/>
    </source>
</evidence>
<dbReference type="OrthoDB" id="10342001at2759"/>
<evidence type="ECO:0000256" key="1">
    <source>
        <dbReference type="SAM" id="MobiDB-lite"/>
    </source>
</evidence>
<dbReference type="GeneID" id="18924555"/>
<gene>
    <name evidence="3" type="ORF">MELLADRAFT_112062</name>
</gene>
<reference evidence="4" key="1">
    <citation type="journal article" date="2011" name="Proc. Natl. Acad. Sci. U.S.A.">
        <title>Obligate biotrophy features unraveled by the genomic analysis of rust fungi.</title>
        <authorList>
            <person name="Duplessis S."/>
            <person name="Cuomo C.A."/>
            <person name="Lin Y.-C."/>
            <person name="Aerts A."/>
            <person name="Tisserant E."/>
            <person name="Veneault-Fourrey C."/>
            <person name="Joly D.L."/>
            <person name="Hacquard S."/>
            <person name="Amselem J."/>
            <person name="Cantarel B.L."/>
            <person name="Chiu R."/>
            <person name="Coutinho P.M."/>
            <person name="Feau N."/>
            <person name="Field M."/>
            <person name="Frey P."/>
            <person name="Gelhaye E."/>
            <person name="Goldberg J."/>
            <person name="Grabherr M.G."/>
            <person name="Kodira C.D."/>
            <person name="Kohler A."/>
            <person name="Kuees U."/>
            <person name="Lindquist E.A."/>
            <person name="Lucas S.M."/>
            <person name="Mago R."/>
            <person name="Mauceli E."/>
            <person name="Morin E."/>
            <person name="Murat C."/>
            <person name="Pangilinan J.L."/>
            <person name="Park R."/>
            <person name="Pearson M."/>
            <person name="Quesneville H."/>
            <person name="Rouhier N."/>
            <person name="Sakthikumar S."/>
            <person name="Salamov A.A."/>
            <person name="Schmutz J."/>
            <person name="Selles B."/>
            <person name="Shapiro H."/>
            <person name="Tanguay P."/>
            <person name="Tuskan G.A."/>
            <person name="Henrissat B."/>
            <person name="Van de Peer Y."/>
            <person name="Rouze P."/>
            <person name="Ellis J.G."/>
            <person name="Dodds P.N."/>
            <person name="Schein J.E."/>
            <person name="Zhong S."/>
            <person name="Hamelin R.C."/>
            <person name="Grigoriev I.V."/>
            <person name="Szabo L.J."/>
            <person name="Martin F."/>
        </authorList>
    </citation>
    <scope>NUCLEOTIDE SEQUENCE [LARGE SCALE GENOMIC DNA]</scope>
    <source>
        <strain evidence="4">98AG31 / pathotype 3-4-7</strain>
    </source>
</reference>
<feature type="region of interest" description="Disordered" evidence="1">
    <location>
        <begin position="54"/>
        <end position="130"/>
    </location>
</feature>
<sequence>MYFSFTLAHISVFIALPYTSWAAHIPGHADMLLQKRGDGYKIHVARRDMLAMNWMDPTDDPSQHTHLKRSDASESDDPYAPAQMKSDALTTLLSGALSTIPGPDEKQDMEDKDDDGKVENHIPGYKAATEPLNDQIIDEWSQLIGDCDHNSSVDPTATSACKHPRDKGDA</sequence>
<name>F4S595_MELLP</name>
<keyword evidence="2" id="KW-0732">Signal</keyword>
<dbReference type="InParanoid" id="F4S595"/>
<feature type="compositionally biased region" description="Low complexity" evidence="1">
    <location>
        <begin position="88"/>
        <end position="99"/>
    </location>
</feature>
<dbReference type="AlphaFoldDB" id="F4S595"/>
<accession>F4S595</accession>
<proteinExistence type="predicted"/>
<feature type="chain" id="PRO_5003321280" evidence="2">
    <location>
        <begin position="23"/>
        <end position="170"/>
    </location>
</feature>
<feature type="signal peptide" evidence="2">
    <location>
        <begin position="1"/>
        <end position="22"/>
    </location>
</feature>
<protein>
    <submittedName>
        <fullName evidence="3">Secreted protein</fullName>
    </submittedName>
</protein>
<feature type="region of interest" description="Disordered" evidence="1">
    <location>
        <begin position="146"/>
        <end position="170"/>
    </location>
</feature>
<evidence type="ECO:0000256" key="2">
    <source>
        <dbReference type="SAM" id="SignalP"/>
    </source>
</evidence>
<evidence type="ECO:0000313" key="3">
    <source>
        <dbReference type="EMBL" id="EGG00127.1"/>
    </source>
</evidence>
<organism evidence="4">
    <name type="scientific">Melampsora larici-populina (strain 98AG31 / pathotype 3-4-7)</name>
    <name type="common">Poplar leaf rust fungus</name>
    <dbReference type="NCBI Taxonomy" id="747676"/>
    <lineage>
        <taxon>Eukaryota</taxon>
        <taxon>Fungi</taxon>
        <taxon>Dikarya</taxon>
        <taxon>Basidiomycota</taxon>
        <taxon>Pucciniomycotina</taxon>
        <taxon>Pucciniomycetes</taxon>
        <taxon>Pucciniales</taxon>
        <taxon>Melampsoraceae</taxon>
        <taxon>Melampsora</taxon>
    </lineage>
</organism>
<keyword evidence="4" id="KW-1185">Reference proteome</keyword>
<dbReference type="VEuPathDB" id="FungiDB:MELLADRAFT_112062"/>
<dbReference type="EMBL" id="GL883150">
    <property type="protein sequence ID" value="EGG00127.1"/>
    <property type="molecule type" value="Genomic_DNA"/>
</dbReference>
<dbReference type="KEGG" id="mlr:MELLADRAFT_112062"/>
<dbReference type="RefSeq" id="XP_007416530.1">
    <property type="nucleotide sequence ID" value="XM_007416468.1"/>
</dbReference>
<dbReference type="Proteomes" id="UP000001072">
    <property type="component" value="Unassembled WGS sequence"/>
</dbReference>
<dbReference type="HOGENOM" id="CLU_1570989_0_0_1"/>